<dbReference type="GO" id="GO:0009306">
    <property type="term" value="P:protein secretion"/>
    <property type="evidence" value="ECO:0007669"/>
    <property type="project" value="InterPro"/>
</dbReference>
<keyword evidence="5 7" id="KW-1133">Transmembrane helix</keyword>
<keyword evidence="8" id="KW-0282">Flagellum</keyword>
<keyword evidence="8" id="KW-0969">Cilium</keyword>
<evidence type="ECO:0000256" key="2">
    <source>
        <dbReference type="ARBA" id="ARBA00008835"/>
    </source>
</evidence>
<comment type="subcellular location">
    <subcellularLocation>
        <location evidence="1">Cell membrane</location>
        <topology evidence="1">Multi-pass membrane protein</topology>
    </subcellularLocation>
</comment>
<keyword evidence="4 7" id="KW-0812">Transmembrane</keyword>
<dbReference type="InterPro" id="IPR042196">
    <property type="entry name" value="FHIPEP_4"/>
</dbReference>
<sequence length="689" mass="75111">MNIKFNKEIMQGFTIPFAIILILGMIIIPLPPIALDLLFITNIVISLSVLMACVFAKRTLEFSIFPTVLLLATMLRLSLNIASTRVILLKGHGGSGASGQIIESFGNFVIGGNFVVGIIVFVILTIINFVVVTKGTERVSEVSARFTLDAMPGKQMAIDADLNSGAITQEQATERRAELSQESQFYGSMDGASKFVKGDAIAGILILLINIIGGITVGSAQKGMTFVEATETYLLLSIGDGLVAILPSIIMALATAIISTKVSNNTELSEMIKIQFGSNHMIPIMAGAIVCIIGLIPAMPNLLFLSIGAALLFFGSKIKKKNEDIATRELEASQSTEEQKPLERKGVSIEDIKEHDTIRLSVGSGLTDLVKSETTALIQSITGERIEISKEYGVLIEAPRVDYNFELKPNEYKIHIKGLPCGGGEVYSNLLLAIGEEDFEPIDGIPAKDPALGYDGFWIMESMVSEAEEKGYEVLEPNQIITTHLSITIQKHLDAMVDTDTVQSMIQQLESRKPKLVASAIKGDQSLVTLLGILKALLHERVPITQMPIILEAMAELQSFSGITASGYLSEVRKKLMPWIIENILKEANDTSSLKIVTFDPDKQMALSQMRNPAGGLFLPPETLDSLRENLTKVNEFMSDMQYPLVLLCDDTIRMGLYDQLHILFPDIHVLGINELGTSTSIEIAHIIS</sequence>
<proteinExistence type="inferred from homology"/>
<dbReference type="PROSITE" id="PS00994">
    <property type="entry name" value="FHIPEP"/>
    <property type="match status" value="1"/>
</dbReference>
<dbReference type="InterPro" id="IPR025505">
    <property type="entry name" value="FHIPEP_CS"/>
</dbReference>
<dbReference type="InterPro" id="IPR042194">
    <property type="entry name" value="FHIPEP_1"/>
</dbReference>
<comment type="caution">
    <text evidence="8">The sequence shown here is derived from an EMBL/GenBank/DDBJ whole genome shotgun (WGS) entry which is preliminary data.</text>
</comment>
<evidence type="ECO:0000256" key="4">
    <source>
        <dbReference type="ARBA" id="ARBA00022692"/>
    </source>
</evidence>
<keyword evidence="8" id="KW-0966">Cell projection</keyword>
<evidence type="ECO:0000313" key="9">
    <source>
        <dbReference type="Proteomes" id="UP001253193"/>
    </source>
</evidence>
<feature type="transmembrane region" description="Helical" evidence="7">
    <location>
        <begin position="108"/>
        <end position="131"/>
    </location>
</feature>
<reference evidence="8" key="1">
    <citation type="submission" date="2023-06" db="EMBL/GenBank/DDBJ databases">
        <title>Genomic Diversity of Vibrio spp. and Metagenomic Analysis of Pathogens in Florida Gulf Coastal Waters Following Hurricane Ian.</title>
        <authorList>
            <person name="Brumfield K.D."/>
        </authorList>
    </citation>
    <scope>NUCLEOTIDE SEQUENCE</scope>
    <source>
        <strain evidence="8">WBS2B-138</strain>
    </source>
</reference>
<dbReference type="AlphaFoldDB" id="A0AAW8PYW2"/>
<feature type="transmembrane region" description="Helical" evidence="7">
    <location>
        <begin position="37"/>
        <end position="56"/>
    </location>
</feature>
<evidence type="ECO:0000256" key="7">
    <source>
        <dbReference type="SAM" id="Phobius"/>
    </source>
</evidence>
<dbReference type="PANTHER" id="PTHR30161">
    <property type="entry name" value="FLAGELLAR EXPORT PROTEIN, MEMBRANE FLHA SUBUNIT-RELATED"/>
    <property type="match status" value="1"/>
</dbReference>
<evidence type="ECO:0000256" key="3">
    <source>
        <dbReference type="ARBA" id="ARBA00022475"/>
    </source>
</evidence>
<keyword evidence="6 7" id="KW-0472">Membrane</keyword>
<dbReference type="GO" id="GO:0044780">
    <property type="term" value="P:bacterial-type flagellum assembly"/>
    <property type="evidence" value="ECO:0007669"/>
    <property type="project" value="TreeGrafter"/>
</dbReference>
<comment type="similarity">
    <text evidence="2">Belongs to the FHIPEP (flagella/HR/invasion proteins export pore) family.</text>
</comment>
<dbReference type="Proteomes" id="UP001253193">
    <property type="component" value="Unassembled WGS sequence"/>
</dbReference>
<dbReference type="Gene3D" id="3.40.50.12790">
    <property type="entry name" value="FHIPEP family, domain 4"/>
    <property type="match status" value="1"/>
</dbReference>
<evidence type="ECO:0000313" key="8">
    <source>
        <dbReference type="EMBL" id="MDS1820838.1"/>
    </source>
</evidence>
<dbReference type="Gene3D" id="3.40.30.60">
    <property type="entry name" value="FHIPEP family, domain 1"/>
    <property type="match status" value="1"/>
</dbReference>
<name>A0AAW8PYW2_VIBPH</name>
<dbReference type="Pfam" id="PF00771">
    <property type="entry name" value="FHIPEP"/>
    <property type="match status" value="1"/>
</dbReference>
<accession>A0AAW8PYW2</accession>
<evidence type="ECO:0000256" key="1">
    <source>
        <dbReference type="ARBA" id="ARBA00004651"/>
    </source>
</evidence>
<dbReference type="RefSeq" id="WP_311019618.1">
    <property type="nucleotide sequence ID" value="NZ_JAUHGG010000003.1"/>
</dbReference>
<dbReference type="GO" id="GO:0005886">
    <property type="term" value="C:plasma membrane"/>
    <property type="evidence" value="ECO:0007669"/>
    <property type="project" value="UniProtKB-SubCell"/>
</dbReference>
<dbReference type="EMBL" id="JAUHGG010000003">
    <property type="protein sequence ID" value="MDS1820838.1"/>
    <property type="molecule type" value="Genomic_DNA"/>
</dbReference>
<feature type="transmembrane region" description="Helical" evidence="7">
    <location>
        <begin position="200"/>
        <end position="221"/>
    </location>
</feature>
<gene>
    <name evidence="8" type="ORF">QX249_09240</name>
</gene>
<protein>
    <submittedName>
        <fullName evidence="8">Flagellar biosynthesis protein FlhA</fullName>
    </submittedName>
</protein>
<dbReference type="InterPro" id="IPR001712">
    <property type="entry name" value="T3SS_FHIPEP"/>
</dbReference>
<feature type="transmembrane region" description="Helical" evidence="7">
    <location>
        <begin position="233"/>
        <end position="258"/>
    </location>
</feature>
<feature type="transmembrane region" description="Helical" evidence="7">
    <location>
        <begin position="68"/>
        <end position="88"/>
    </location>
</feature>
<evidence type="ECO:0000256" key="6">
    <source>
        <dbReference type="ARBA" id="ARBA00023136"/>
    </source>
</evidence>
<dbReference type="Gene3D" id="1.10.8.540">
    <property type="entry name" value="FHIPEP family, domain 3"/>
    <property type="match status" value="1"/>
</dbReference>
<dbReference type="PANTHER" id="PTHR30161:SF1">
    <property type="entry name" value="FLAGELLAR BIOSYNTHESIS PROTEIN FLHA-RELATED"/>
    <property type="match status" value="1"/>
</dbReference>
<dbReference type="InterPro" id="IPR042193">
    <property type="entry name" value="FHIPEP_3"/>
</dbReference>
<feature type="transmembrane region" description="Helical" evidence="7">
    <location>
        <begin position="279"/>
        <end position="296"/>
    </location>
</feature>
<dbReference type="PIRSF" id="PIRSF005419">
    <property type="entry name" value="FlhA"/>
    <property type="match status" value="1"/>
</dbReference>
<organism evidence="8 9">
    <name type="scientific">Vibrio parahaemolyticus</name>
    <dbReference type="NCBI Taxonomy" id="670"/>
    <lineage>
        <taxon>Bacteria</taxon>
        <taxon>Pseudomonadati</taxon>
        <taxon>Pseudomonadota</taxon>
        <taxon>Gammaproteobacteria</taxon>
        <taxon>Vibrionales</taxon>
        <taxon>Vibrionaceae</taxon>
        <taxon>Vibrio</taxon>
    </lineage>
</organism>
<keyword evidence="3" id="KW-1003">Cell membrane</keyword>
<evidence type="ECO:0000256" key="5">
    <source>
        <dbReference type="ARBA" id="ARBA00022989"/>
    </source>
</evidence>
<dbReference type="PRINTS" id="PR00949">
    <property type="entry name" value="TYPE3IMAPROT"/>
</dbReference>
<feature type="transmembrane region" description="Helical" evidence="7">
    <location>
        <begin position="12"/>
        <end position="31"/>
    </location>
</feature>